<dbReference type="EMBL" id="QGMZ01000056">
    <property type="protein sequence ID" value="PWR69681.1"/>
    <property type="molecule type" value="Genomic_DNA"/>
</dbReference>
<accession>A0A2V2N2J2</accession>
<proteinExistence type="predicted"/>
<sequence length="87" mass="10052">MAYLDSSQKIFDDGGLPEIYIPENYGHFQCDWYTEGVKAIDGEKRILCGKKIQECHYLRENLQAAFHEGVKQVVISFSSTVFYSTFF</sequence>
<evidence type="ECO:0000313" key="1">
    <source>
        <dbReference type="EMBL" id="PWR69681.1"/>
    </source>
</evidence>
<dbReference type="RefSeq" id="WP_109942357.1">
    <property type="nucleotide sequence ID" value="NZ_CP176366.1"/>
</dbReference>
<evidence type="ECO:0000313" key="2">
    <source>
        <dbReference type="Proteomes" id="UP000245934"/>
    </source>
</evidence>
<organism evidence="1 2">
    <name type="scientific">Methanospirillum stamsii</name>
    <dbReference type="NCBI Taxonomy" id="1277351"/>
    <lineage>
        <taxon>Archaea</taxon>
        <taxon>Methanobacteriati</taxon>
        <taxon>Methanobacteriota</taxon>
        <taxon>Stenosarchaea group</taxon>
        <taxon>Methanomicrobia</taxon>
        <taxon>Methanomicrobiales</taxon>
        <taxon>Methanospirillaceae</taxon>
        <taxon>Methanospirillum</taxon>
    </lineage>
</organism>
<keyword evidence="2" id="KW-1185">Reference proteome</keyword>
<name>A0A2V2N2J2_9EURY</name>
<dbReference type="AlphaFoldDB" id="A0A2V2N2J2"/>
<reference evidence="1 2" key="1">
    <citation type="submission" date="2018-05" db="EMBL/GenBank/DDBJ databases">
        <title>Draft genome of Methanospirillum stamsii Pt1.</title>
        <authorList>
            <person name="Dueholm M.S."/>
            <person name="Nielsen P.H."/>
            <person name="Bakmann L.F."/>
            <person name="Otzen D.E."/>
        </authorList>
    </citation>
    <scope>NUCLEOTIDE SEQUENCE [LARGE SCALE GENOMIC DNA]</scope>
    <source>
        <strain evidence="1 2">Pt1</strain>
    </source>
</reference>
<protein>
    <submittedName>
        <fullName evidence="1">Uncharacterized protein</fullName>
    </submittedName>
</protein>
<comment type="caution">
    <text evidence="1">The sequence shown here is derived from an EMBL/GenBank/DDBJ whole genome shotgun (WGS) entry which is preliminary data.</text>
</comment>
<dbReference type="Proteomes" id="UP000245934">
    <property type="component" value="Unassembled WGS sequence"/>
</dbReference>
<gene>
    <name evidence="1" type="ORF">DLD82_17145</name>
</gene>
<dbReference type="GeneID" id="97607908"/>